<comment type="pathway">
    <text evidence="1">Lipid metabolism.</text>
</comment>
<comment type="similarity">
    <text evidence="12">Belongs to the phosphatidylserine decarboxylase family. PSD-B subfamily. Prokaryotic type I sub-subfamily.</text>
</comment>
<comment type="subunit">
    <text evidence="12">Heterodimer of a large membrane-associated beta subunit and a small pyruvoyl-containing alpha subunit.</text>
</comment>
<evidence type="ECO:0000256" key="4">
    <source>
        <dbReference type="ARBA" id="ARBA00022793"/>
    </source>
</evidence>
<feature type="site" description="Cleavage (non-hydrolytic); by autocatalysis" evidence="12">
    <location>
        <begin position="251"/>
        <end position="252"/>
    </location>
</feature>
<comment type="function">
    <text evidence="12">Catalyzes the formation of phosphatidylethanolamine (PtdEtn) from phosphatidylserine (PtdSer).</text>
</comment>
<evidence type="ECO:0000256" key="7">
    <source>
        <dbReference type="ARBA" id="ARBA00023145"/>
    </source>
</evidence>
<dbReference type="Pfam" id="PF02666">
    <property type="entry name" value="PS_Dcarbxylase"/>
    <property type="match status" value="1"/>
</dbReference>
<accession>A0A8J3BAQ2</accession>
<dbReference type="GO" id="GO:0004609">
    <property type="term" value="F:phosphatidylserine decarboxylase activity"/>
    <property type="evidence" value="ECO:0007669"/>
    <property type="project" value="UniProtKB-UniRule"/>
</dbReference>
<keyword evidence="9 12" id="KW-0456">Lyase</keyword>
<keyword evidence="8 12" id="KW-0594">Phospholipid biosynthesis</keyword>
<dbReference type="HAMAP" id="MF_00662">
    <property type="entry name" value="PS_decarb_PSD_B_type1"/>
    <property type="match status" value="1"/>
</dbReference>
<dbReference type="AlphaFoldDB" id="A0A8J3BAQ2"/>
<evidence type="ECO:0000256" key="3">
    <source>
        <dbReference type="ARBA" id="ARBA00022516"/>
    </source>
</evidence>
<sequence length="287" mass="31711">MGRRKLVAKDRVMLWCLRAVPKRSVSRLAGYLAASPMSRVLIPRFARTYGVNVDEAERPLEAYESLADFFTRRLKPGARPVAPGKDVVVSPVDGRVSQAGSIAEGTLLQAKGVTYRVRELLGSAEKAAAYEGGAFVTLYLSPRDYHRIHMPVSGWITEYCYVPGTLFPVNPFGVRCVDGLFAKNERLITYIRTDWGEVAVVKVGATMVGSVCVTYDETVRTNVRRGKLTCRVLEVPHYAEKGEELGYFTFGSTVIVLFPRGTVRLRDDLCPGQAVRMGEPIGRVTGM</sequence>
<dbReference type="NCBIfam" id="TIGR00163">
    <property type="entry name" value="PS_decarb"/>
    <property type="match status" value="1"/>
</dbReference>
<comment type="subcellular location">
    <subcellularLocation>
        <location evidence="12">Cell membrane</location>
        <topology evidence="12">Peripheral membrane protein</topology>
    </subcellularLocation>
</comment>
<dbReference type="EMBL" id="BMOF01000066">
    <property type="protein sequence ID" value="GGK07665.1"/>
    <property type="molecule type" value="Genomic_DNA"/>
</dbReference>
<dbReference type="InterPro" id="IPR033177">
    <property type="entry name" value="PSD-B"/>
</dbReference>
<dbReference type="InterPro" id="IPR033178">
    <property type="entry name" value="PSD_type1_pro"/>
</dbReference>
<reference evidence="13" key="1">
    <citation type="journal article" date="2014" name="Int. J. Syst. Evol. Microbiol.">
        <title>Complete genome sequence of Corynebacterium casei LMG S-19264T (=DSM 44701T), isolated from a smear-ripened cheese.</title>
        <authorList>
            <consortium name="US DOE Joint Genome Institute (JGI-PGF)"/>
            <person name="Walter F."/>
            <person name="Albersmeier A."/>
            <person name="Kalinowski J."/>
            <person name="Ruckert C."/>
        </authorList>
    </citation>
    <scope>NUCLEOTIDE SEQUENCE</scope>
    <source>
        <strain evidence="13">JCM 14719</strain>
    </source>
</reference>
<evidence type="ECO:0000256" key="1">
    <source>
        <dbReference type="ARBA" id="ARBA00005189"/>
    </source>
</evidence>
<evidence type="ECO:0000313" key="14">
    <source>
        <dbReference type="Proteomes" id="UP000637720"/>
    </source>
</evidence>
<keyword evidence="4 12" id="KW-0210">Decarboxylase</keyword>
<keyword evidence="2 12" id="KW-1003">Cell membrane</keyword>
<dbReference type="Proteomes" id="UP000637720">
    <property type="component" value="Unassembled WGS sequence"/>
</dbReference>
<feature type="chain" id="PRO_5035348055" description="Phosphatidylserine decarboxylase alpha chain" evidence="12">
    <location>
        <begin position="252"/>
        <end position="287"/>
    </location>
</feature>
<feature type="chain" id="PRO_5035348056" description="Phosphatidylserine decarboxylase beta chain" evidence="12">
    <location>
        <begin position="1"/>
        <end position="251"/>
    </location>
</feature>
<evidence type="ECO:0000256" key="2">
    <source>
        <dbReference type="ARBA" id="ARBA00022475"/>
    </source>
</evidence>
<evidence type="ECO:0000256" key="12">
    <source>
        <dbReference type="HAMAP-Rule" id="MF_00662"/>
    </source>
</evidence>
<name>A0A8J3BAQ2_9BACI</name>
<organism evidence="13 14">
    <name type="scientific">Calditerricola satsumensis</name>
    <dbReference type="NCBI Taxonomy" id="373054"/>
    <lineage>
        <taxon>Bacteria</taxon>
        <taxon>Bacillati</taxon>
        <taxon>Bacillota</taxon>
        <taxon>Bacilli</taxon>
        <taxon>Bacillales</taxon>
        <taxon>Bacillaceae</taxon>
        <taxon>Calditerricola</taxon>
    </lineage>
</organism>
<dbReference type="PANTHER" id="PTHR10067:SF6">
    <property type="entry name" value="PHOSPHATIDYLSERINE DECARBOXYLASE PROENZYME, MITOCHONDRIAL"/>
    <property type="match status" value="1"/>
</dbReference>
<evidence type="ECO:0000256" key="9">
    <source>
        <dbReference type="ARBA" id="ARBA00023239"/>
    </source>
</evidence>
<protein>
    <recommendedName>
        <fullName evidence="12">Phosphatidylserine decarboxylase proenzyme</fullName>
        <ecNumber evidence="12">4.1.1.65</ecNumber>
    </recommendedName>
    <component>
        <recommendedName>
            <fullName evidence="12">Phosphatidylserine decarboxylase alpha chain</fullName>
        </recommendedName>
    </component>
    <component>
        <recommendedName>
            <fullName evidence="12">Phosphatidylserine decarboxylase beta chain</fullName>
        </recommendedName>
    </component>
</protein>
<evidence type="ECO:0000256" key="8">
    <source>
        <dbReference type="ARBA" id="ARBA00023209"/>
    </source>
</evidence>
<feature type="active site" description="Charge relay system; for autoendoproteolytic cleavage activity" evidence="12">
    <location>
        <position position="149"/>
    </location>
</feature>
<proteinExistence type="inferred from homology"/>
<evidence type="ECO:0000313" key="13">
    <source>
        <dbReference type="EMBL" id="GGK07665.1"/>
    </source>
</evidence>
<dbReference type="GO" id="GO:0005886">
    <property type="term" value="C:plasma membrane"/>
    <property type="evidence" value="ECO:0007669"/>
    <property type="project" value="UniProtKB-SubCell"/>
</dbReference>
<evidence type="ECO:0000256" key="10">
    <source>
        <dbReference type="ARBA" id="ARBA00023264"/>
    </source>
</evidence>
<dbReference type="GO" id="GO:0006646">
    <property type="term" value="P:phosphatidylethanolamine biosynthetic process"/>
    <property type="evidence" value="ECO:0007669"/>
    <property type="project" value="UniProtKB-UniRule"/>
</dbReference>
<dbReference type="EC" id="4.1.1.65" evidence="12"/>
<feature type="active site" description="Schiff-base intermediate with substrate; via pyruvic acid; for decarboxylase activity" evidence="12">
    <location>
        <position position="252"/>
    </location>
</feature>
<reference evidence="13" key="2">
    <citation type="submission" date="2020-09" db="EMBL/GenBank/DDBJ databases">
        <authorList>
            <person name="Sun Q."/>
            <person name="Ohkuma M."/>
        </authorList>
    </citation>
    <scope>NUCLEOTIDE SEQUENCE</scope>
    <source>
        <strain evidence="13">JCM 14719</strain>
    </source>
</reference>
<keyword evidence="10 12" id="KW-1208">Phospholipid metabolism</keyword>
<dbReference type="UniPathway" id="UPA00558">
    <property type="reaction ID" value="UER00616"/>
</dbReference>
<feature type="active site" description="Charge relay system; for autoendoproteolytic cleavage activity" evidence="12">
    <location>
        <position position="252"/>
    </location>
</feature>
<keyword evidence="14" id="KW-1185">Reference proteome</keyword>
<keyword evidence="6 12" id="KW-0472">Membrane</keyword>
<evidence type="ECO:0000256" key="11">
    <source>
        <dbReference type="ARBA" id="ARBA00023317"/>
    </source>
</evidence>
<evidence type="ECO:0000256" key="5">
    <source>
        <dbReference type="ARBA" id="ARBA00023098"/>
    </source>
</evidence>
<keyword evidence="11 12" id="KW-0670">Pyruvate</keyword>
<dbReference type="PANTHER" id="PTHR10067">
    <property type="entry name" value="PHOSPHATIDYLSERINE DECARBOXYLASE"/>
    <property type="match status" value="1"/>
</dbReference>
<dbReference type="InterPro" id="IPR003817">
    <property type="entry name" value="PS_Dcarbxylase"/>
</dbReference>
<feature type="modified residue" description="Pyruvic acid (Ser); by autocatalysis" evidence="12">
    <location>
        <position position="252"/>
    </location>
</feature>
<keyword evidence="7 12" id="KW-0865">Zymogen</keyword>
<keyword evidence="5 12" id="KW-0443">Lipid metabolism</keyword>
<comment type="PTM">
    <text evidence="12">Is synthesized initially as an inactive proenzyme. Formation of the active enzyme involves a self-maturation process in which the active site pyruvoyl group is generated from an internal serine residue via an autocatalytic post-translational modification. Two non-identical subunits are generated from the proenzyme in this reaction, and the pyruvate is formed at the N-terminus of the alpha chain, which is derived from the carboxyl end of the proenzyme. The autoendoproteolytic cleavage occurs by a canonical serine protease mechanism, in which the side chain hydroxyl group of the serine supplies its oxygen atom to form the C-terminus of the beta chain, while the remainder of the serine residue undergoes an oxidative deamination to produce ammonia and the pyruvoyl prosthetic group on the alpha chain. During this reaction, the Ser that is part of the protease active site of the proenzyme becomes the pyruvoyl prosthetic group, which constitutes an essential element of the active site of the mature decarboxylase.</text>
</comment>
<comment type="catalytic activity">
    <reaction evidence="12">
        <text>a 1,2-diacyl-sn-glycero-3-phospho-L-serine + H(+) = a 1,2-diacyl-sn-glycero-3-phosphoethanolamine + CO2</text>
        <dbReference type="Rhea" id="RHEA:20828"/>
        <dbReference type="ChEBI" id="CHEBI:15378"/>
        <dbReference type="ChEBI" id="CHEBI:16526"/>
        <dbReference type="ChEBI" id="CHEBI:57262"/>
        <dbReference type="ChEBI" id="CHEBI:64612"/>
        <dbReference type="EC" id="4.1.1.65"/>
    </reaction>
</comment>
<evidence type="ECO:0000256" key="6">
    <source>
        <dbReference type="ARBA" id="ARBA00023136"/>
    </source>
</evidence>
<comment type="caution">
    <text evidence="13">The sequence shown here is derived from an EMBL/GenBank/DDBJ whole genome shotgun (WGS) entry which is preliminary data.</text>
</comment>
<keyword evidence="3 12" id="KW-0444">Lipid biosynthesis</keyword>
<gene>
    <name evidence="12" type="primary">psd</name>
    <name evidence="13" type="ORF">GCM10007043_22140</name>
</gene>
<feature type="active site" description="Charge relay system; for autoendoproteolytic cleavage activity" evidence="12">
    <location>
        <position position="93"/>
    </location>
</feature>
<comment type="pathway">
    <text evidence="12">Phospholipid metabolism; phosphatidylethanolamine biosynthesis; phosphatidylethanolamine from CDP-diacylglycerol: step 2/2.</text>
</comment>
<comment type="cofactor">
    <cofactor evidence="12">
        <name>pyruvate</name>
        <dbReference type="ChEBI" id="CHEBI:15361"/>
    </cofactor>
    <text evidence="12">Binds 1 pyruvoyl group covalently per subunit.</text>
</comment>